<keyword evidence="2" id="KW-1185">Reference proteome</keyword>
<dbReference type="Proteomes" id="UP001243989">
    <property type="component" value="Unassembled WGS sequence"/>
</dbReference>
<sequence>MLRRSLAFSLSPPLIALPIWPHSSAMILVMIDTGTAHPLICSRTSPISCLAASVGPDRNALSSASPAPLLPV</sequence>
<accession>A0AAJ0A1N3</accession>
<comment type="caution">
    <text evidence="1">The sequence shown here is derived from an EMBL/GenBank/DDBJ whole genome shotgun (WGS) entry which is preliminary data.</text>
</comment>
<organism evidence="1 2">
    <name type="scientific">Colletotrichum phormii</name>
    <dbReference type="NCBI Taxonomy" id="359342"/>
    <lineage>
        <taxon>Eukaryota</taxon>
        <taxon>Fungi</taxon>
        <taxon>Dikarya</taxon>
        <taxon>Ascomycota</taxon>
        <taxon>Pezizomycotina</taxon>
        <taxon>Sordariomycetes</taxon>
        <taxon>Hypocreomycetidae</taxon>
        <taxon>Glomerellales</taxon>
        <taxon>Glomerellaceae</taxon>
        <taxon>Colletotrichum</taxon>
        <taxon>Colletotrichum acutatum species complex</taxon>
    </lineage>
</organism>
<name>A0AAJ0A1N3_9PEZI</name>
<dbReference type="GeneID" id="85474406"/>
<proteinExistence type="predicted"/>
<evidence type="ECO:0000313" key="2">
    <source>
        <dbReference type="Proteomes" id="UP001243989"/>
    </source>
</evidence>
<evidence type="ECO:0000313" key="1">
    <source>
        <dbReference type="EMBL" id="KAK1654823.1"/>
    </source>
</evidence>
<dbReference type="RefSeq" id="XP_060450867.1">
    <property type="nucleotide sequence ID" value="XM_060589544.1"/>
</dbReference>
<reference evidence="1" key="1">
    <citation type="submission" date="2021-06" db="EMBL/GenBank/DDBJ databases">
        <title>Comparative genomics, transcriptomics and evolutionary studies reveal genomic signatures of adaptation to plant cell wall in hemibiotrophic fungi.</title>
        <authorList>
            <consortium name="DOE Joint Genome Institute"/>
            <person name="Baroncelli R."/>
            <person name="Diaz J.F."/>
            <person name="Benocci T."/>
            <person name="Peng M."/>
            <person name="Battaglia E."/>
            <person name="Haridas S."/>
            <person name="Andreopoulos W."/>
            <person name="Labutti K."/>
            <person name="Pangilinan J."/>
            <person name="Floch G.L."/>
            <person name="Makela M.R."/>
            <person name="Henrissat B."/>
            <person name="Grigoriev I.V."/>
            <person name="Crouch J.A."/>
            <person name="De Vries R.P."/>
            <person name="Sukno S.A."/>
            <person name="Thon M.R."/>
        </authorList>
    </citation>
    <scope>NUCLEOTIDE SEQUENCE</scope>
    <source>
        <strain evidence="1">CBS 102054</strain>
    </source>
</reference>
<gene>
    <name evidence="1" type="ORF">BDP81DRAFT_416628</name>
</gene>
<dbReference type="EMBL" id="JAHMHQ010000002">
    <property type="protein sequence ID" value="KAK1654823.1"/>
    <property type="molecule type" value="Genomic_DNA"/>
</dbReference>
<protein>
    <submittedName>
        <fullName evidence="1">Uncharacterized protein</fullName>
    </submittedName>
</protein>
<dbReference type="AlphaFoldDB" id="A0AAJ0A1N3"/>